<dbReference type="InterPro" id="IPR036259">
    <property type="entry name" value="MFS_trans_sf"/>
</dbReference>
<keyword evidence="2 4" id="KW-1133">Transmembrane helix</keyword>
<sequence>MVRIDARAPGDGAAERLSLAAASVGFGQSAVLALVPVAAERTGLDAAAIGGVAFAGAVAFLVCAPLWGHWGTGWGLRRLFAVLAALMTLGHGLFALALAVPNLPTASALALLVISRIAYGAGAAGVMPHAQAAVAGAVAEPARPTALGRLSAGLSVGRILGSLVMSVGILGTAAPLVALAASPLLLLAAPDLAGGPKAKPARMHSHGGLRGAGPLMGIGFALTLGLGQIQIVLGLLLQQRFGFDAAAAAGLAGATFALVAVTMILTQLLLVPRLGPNLRRNLGLGLAGFAVGTGLIACAPGAWLAMLGAVLAGAGIALATPHYTAALVARVPVQAQAAAAGWLASVHVLGQGIGALCGGAAFRIAPALPFWTCAALGLALIGAAARLRLDDPRHPVA</sequence>
<feature type="transmembrane region" description="Helical" evidence="4">
    <location>
        <begin position="282"/>
        <end position="303"/>
    </location>
</feature>
<protein>
    <submittedName>
        <fullName evidence="6">MFS family permease</fullName>
    </submittedName>
</protein>
<accession>A0AAJ1WXQ3</accession>
<keyword evidence="1 4" id="KW-0812">Transmembrane</keyword>
<feature type="transmembrane region" description="Helical" evidence="4">
    <location>
        <begin position="106"/>
        <end position="126"/>
    </location>
</feature>
<feature type="transmembrane region" description="Helical" evidence="4">
    <location>
        <begin position="79"/>
        <end position="100"/>
    </location>
</feature>
<dbReference type="EMBL" id="JAUSWL010000010">
    <property type="protein sequence ID" value="MDQ0545682.1"/>
    <property type="molecule type" value="Genomic_DNA"/>
</dbReference>
<dbReference type="AlphaFoldDB" id="A0AAJ1WXQ3"/>
<evidence type="ECO:0000313" key="6">
    <source>
        <dbReference type="EMBL" id="MDQ0545682.1"/>
    </source>
</evidence>
<feature type="transmembrane region" description="Helical" evidence="4">
    <location>
        <begin position="341"/>
        <end position="362"/>
    </location>
</feature>
<dbReference type="GO" id="GO:0022857">
    <property type="term" value="F:transmembrane transporter activity"/>
    <property type="evidence" value="ECO:0007669"/>
    <property type="project" value="InterPro"/>
</dbReference>
<feature type="transmembrane region" description="Helical" evidence="4">
    <location>
        <begin position="368"/>
        <end position="387"/>
    </location>
</feature>
<evidence type="ECO:0000313" key="7">
    <source>
        <dbReference type="Proteomes" id="UP001223420"/>
    </source>
</evidence>
<proteinExistence type="predicted"/>
<dbReference type="Gene3D" id="1.20.1250.20">
    <property type="entry name" value="MFS general substrate transporter like domains"/>
    <property type="match status" value="2"/>
</dbReference>
<dbReference type="PROSITE" id="PS50850">
    <property type="entry name" value="MFS"/>
    <property type="match status" value="1"/>
</dbReference>
<gene>
    <name evidence="6" type="ORF">QO001_004629</name>
</gene>
<keyword evidence="3 4" id="KW-0472">Membrane</keyword>
<dbReference type="SUPFAM" id="SSF103473">
    <property type="entry name" value="MFS general substrate transporter"/>
    <property type="match status" value="1"/>
</dbReference>
<reference evidence="6" key="1">
    <citation type="submission" date="2023-07" db="EMBL/GenBank/DDBJ databases">
        <title>Genomic Encyclopedia of Type Strains, Phase IV (KMG-IV): sequencing the most valuable type-strain genomes for metagenomic binning, comparative biology and taxonomic classification.</title>
        <authorList>
            <person name="Goeker M."/>
        </authorList>
    </citation>
    <scope>NUCLEOTIDE SEQUENCE</scope>
    <source>
        <strain evidence="6">DSM 19569</strain>
    </source>
</reference>
<dbReference type="Proteomes" id="UP001223420">
    <property type="component" value="Unassembled WGS sequence"/>
</dbReference>
<feature type="transmembrane region" description="Helical" evidence="4">
    <location>
        <begin position="147"/>
        <end position="170"/>
    </location>
</feature>
<evidence type="ECO:0000256" key="2">
    <source>
        <dbReference type="ARBA" id="ARBA00022989"/>
    </source>
</evidence>
<feature type="transmembrane region" description="Helical" evidence="4">
    <location>
        <begin position="215"/>
        <end position="237"/>
    </location>
</feature>
<dbReference type="InterPro" id="IPR020846">
    <property type="entry name" value="MFS_dom"/>
</dbReference>
<evidence type="ECO:0000259" key="5">
    <source>
        <dbReference type="PROSITE" id="PS50850"/>
    </source>
</evidence>
<dbReference type="Pfam" id="PF07690">
    <property type="entry name" value="MFS_1"/>
    <property type="match status" value="1"/>
</dbReference>
<name>A0AAJ1WXQ3_9HYPH</name>
<dbReference type="PANTHER" id="PTHR23546:SF1">
    <property type="entry name" value="MEMBRANE PROTEIN"/>
    <property type="match status" value="1"/>
</dbReference>
<feature type="transmembrane region" description="Helical" evidence="4">
    <location>
        <begin position="47"/>
        <end position="67"/>
    </location>
</feature>
<dbReference type="PANTHER" id="PTHR23546">
    <property type="entry name" value="TRANSPORT PROTEIN"/>
    <property type="match status" value="1"/>
</dbReference>
<dbReference type="InterPro" id="IPR011701">
    <property type="entry name" value="MFS"/>
</dbReference>
<comment type="caution">
    <text evidence="6">The sequence shown here is derived from an EMBL/GenBank/DDBJ whole genome shotgun (WGS) entry which is preliminary data.</text>
</comment>
<dbReference type="RefSeq" id="WP_230367411.1">
    <property type="nucleotide sequence ID" value="NZ_JAJALK010000011.1"/>
</dbReference>
<evidence type="ECO:0000256" key="1">
    <source>
        <dbReference type="ARBA" id="ARBA00022692"/>
    </source>
</evidence>
<evidence type="ECO:0000256" key="4">
    <source>
        <dbReference type="SAM" id="Phobius"/>
    </source>
</evidence>
<feature type="transmembrane region" description="Helical" evidence="4">
    <location>
        <begin position="17"/>
        <end position="35"/>
    </location>
</feature>
<organism evidence="6 7">
    <name type="scientific">Methylobacterium brachiatum</name>
    <dbReference type="NCBI Taxonomy" id="269660"/>
    <lineage>
        <taxon>Bacteria</taxon>
        <taxon>Pseudomonadati</taxon>
        <taxon>Pseudomonadota</taxon>
        <taxon>Alphaproteobacteria</taxon>
        <taxon>Hyphomicrobiales</taxon>
        <taxon>Methylobacteriaceae</taxon>
        <taxon>Methylobacterium</taxon>
    </lineage>
</organism>
<evidence type="ECO:0000256" key="3">
    <source>
        <dbReference type="ARBA" id="ARBA00023136"/>
    </source>
</evidence>
<feature type="domain" description="Major facilitator superfamily (MFS) profile" evidence="5">
    <location>
        <begin position="211"/>
        <end position="397"/>
    </location>
</feature>
<feature type="transmembrane region" description="Helical" evidence="4">
    <location>
        <begin position="249"/>
        <end position="270"/>
    </location>
</feature>